<dbReference type="Proteomes" id="UP000676194">
    <property type="component" value="Chromosome"/>
</dbReference>
<evidence type="ECO:0000256" key="3">
    <source>
        <dbReference type="ARBA" id="ARBA00016296"/>
    </source>
</evidence>
<dbReference type="GO" id="GO:0005524">
    <property type="term" value="F:ATP binding"/>
    <property type="evidence" value="ECO:0007669"/>
    <property type="project" value="UniProtKB-KW"/>
</dbReference>
<dbReference type="CDD" id="cd00071">
    <property type="entry name" value="GMPK"/>
    <property type="match status" value="1"/>
</dbReference>
<dbReference type="PROSITE" id="PS50052">
    <property type="entry name" value="GUANYLATE_KINASE_2"/>
    <property type="match status" value="1"/>
</dbReference>
<organism evidence="10 11">
    <name type="scientific">Telmatocola sphagniphila</name>
    <dbReference type="NCBI Taxonomy" id="1123043"/>
    <lineage>
        <taxon>Bacteria</taxon>
        <taxon>Pseudomonadati</taxon>
        <taxon>Planctomycetota</taxon>
        <taxon>Planctomycetia</taxon>
        <taxon>Gemmatales</taxon>
        <taxon>Gemmataceae</taxon>
    </lineage>
</organism>
<dbReference type="EC" id="2.7.4.8" evidence="2"/>
<name>A0A8E6B214_9BACT</name>
<protein>
    <recommendedName>
        <fullName evidence="3">Guanylate kinase</fullName>
        <ecNumber evidence="2">2.7.4.8</ecNumber>
    </recommendedName>
    <alternativeName>
        <fullName evidence="8">GMP kinase</fullName>
    </alternativeName>
</protein>
<evidence type="ECO:0000313" key="11">
    <source>
        <dbReference type="Proteomes" id="UP000676194"/>
    </source>
</evidence>
<dbReference type="Pfam" id="PF00625">
    <property type="entry name" value="Guanylate_kin"/>
    <property type="match status" value="1"/>
</dbReference>
<comment type="similarity">
    <text evidence="1">Belongs to the guanylate kinase family.</text>
</comment>
<dbReference type="InterPro" id="IPR027417">
    <property type="entry name" value="P-loop_NTPase"/>
</dbReference>
<evidence type="ECO:0000256" key="1">
    <source>
        <dbReference type="ARBA" id="ARBA00005790"/>
    </source>
</evidence>
<dbReference type="AlphaFoldDB" id="A0A8E6B214"/>
<evidence type="ECO:0000256" key="7">
    <source>
        <dbReference type="ARBA" id="ARBA00022840"/>
    </source>
</evidence>
<dbReference type="PANTHER" id="PTHR23117">
    <property type="entry name" value="GUANYLATE KINASE-RELATED"/>
    <property type="match status" value="1"/>
</dbReference>
<dbReference type="Gene3D" id="3.30.63.10">
    <property type="entry name" value="Guanylate Kinase phosphate binding domain"/>
    <property type="match status" value="1"/>
</dbReference>
<dbReference type="RefSeq" id="WP_213494516.1">
    <property type="nucleotide sequence ID" value="NZ_CP074694.1"/>
</dbReference>
<dbReference type="InterPro" id="IPR008144">
    <property type="entry name" value="Guanylate_kin-like_dom"/>
</dbReference>
<dbReference type="GO" id="GO:0004385">
    <property type="term" value="F:GMP kinase activity"/>
    <property type="evidence" value="ECO:0007669"/>
    <property type="project" value="UniProtKB-EC"/>
</dbReference>
<evidence type="ECO:0000256" key="4">
    <source>
        <dbReference type="ARBA" id="ARBA00022679"/>
    </source>
</evidence>
<dbReference type="SUPFAM" id="SSF52540">
    <property type="entry name" value="P-loop containing nucleoside triphosphate hydrolases"/>
    <property type="match status" value="1"/>
</dbReference>
<keyword evidence="11" id="KW-1185">Reference proteome</keyword>
<reference evidence="10" key="1">
    <citation type="submission" date="2021-05" db="EMBL/GenBank/DDBJ databases">
        <title>Complete genome sequence of the cellulolytic planctomycete Telmatocola sphagniphila SP2T and characterization of the first cellulase from planctomycetes.</title>
        <authorList>
            <person name="Rakitin A.L."/>
            <person name="Beletsky A.V."/>
            <person name="Naumoff D.G."/>
            <person name="Kulichevskaya I.S."/>
            <person name="Mardanov A.V."/>
            <person name="Ravin N.V."/>
            <person name="Dedysh S.N."/>
        </authorList>
    </citation>
    <scope>NUCLEOTIDE SEQUENCE</scope>
    <source>
        <strain evidence="10">SP2T</strain>
    </source>
</reference>
<evidence type="ECO:0000313" key="10">
    <source>
        <dbReference type="EMBL" id="QVL30645.1"/>
    </source>
</evidence>
<dbReference type="SMART" id="SM00072">
    <property type="entry name" value="GuKc"/>
    <property type="match status" value="1"/>
</dbReference>
<dbReference type="InterPro" id="IPR008145">
    <property type="entry name" value="GK/Ca_channel_bsu"/>
</dbReference>
<keyword evidence="7" id="KW-0067">ATP-binding</keyword>
<dbReference type="NCBIfam" id="TIGR03263">
    <property type="entry name" value="guanyl_kin"/>
    <property type="match status" value="1"/>
</dbReference>
<gene>
    <name evidence="10" type="primary">gmk</name>
    <name evidence="10" type="ORF">KIH39_17525</name>
</gene>
<keyword evidence="5" id="KW-0547">Nucleotide-binding</keyword>
<dbReference type="PANTHER" id="PTHR23117:SF13">
    <property type="entry name" value="GUANYLATE KINASE"/>
    <property type="match status" value="1"/>
</dbReference>
<keyword evidence="6 10" id="KW-0418">Kinase</keyword>
<evidence type="ECO:0000256" key="2">
    <source>
        <dbReference type="ARBA" id="ARBA00012961"/>
    </source>
</evidence>
<dbReference type="EMBL" id="CP074694">
    <property type="protein sequence ID" value="QVL30645.1"/>
    <property type="molecule type" value="Genomic_DNA"/>
</dbReference>
<evidence type="ECO:0000256" key="5">
    <source>
        <dbReference type="ARBA" id="ARBA00022741"/>
    </source>
</evidence>
<evidence type="ECO:0000259" key="9">
    <source>
        <dbReference type="PROSITE" id="PS50052"/>
    </source>
</evidence>
<dbReference type="KEGG" id="tsph:KIH39_17525"/>
<accession>A0A8E6B214</accession>
<dbReference type="FunFam" id="3.30.63.10:FF:000002">
    <property type="entry name" value="Guanylate kinase 1"/>
    <property type="match status" value="1"/>
</dbReference>
<evidence type="ECO:0000256" key="6">
    <source>
        <dbReference type="ARBA" id="ARBA00022777"/>
    </source>
</evidence>
<sequence>MTAPAIIISGPSGIGKSSVIARLLETCRYPLRMSISATTRSPRKGEKEGQHYHYWNVEQFQLGIRENRFLEWARVYEKDYYGTLIEEVEPFRNKGIGVVLEIDVQGAAQVREKLTDTFSVFLLAPLSVYESRLRSRGTETEEAIQRRLRAAQTEIPRMKEYNLTLVNDNLDETVERIRAEVELRFTESR</sequence>
<feature type="domain" description="Guanylate kinase-like" evidence="9">
    <location>
        <begin position="3"/>
        <end position="182"/>
    </location>
</feature>
<dbReference type="InterPro" id="IPR017665">
    <property type="entry name" value="Guanylate_kinase"/>
</dbReference>
<dbReference type="Gene3D" id="3.40.50.300">
    <property type="entry name" value="P-loop containing nucleotide triphosphate hydrolases"/>
    <property type="match status" value="1"/>
</dbReference>
<keyword evidence="4 10" id="KW-0808">Transferase</keyword>
<proteinExistence type="inferred from homology"/>
<evidence type="ECO:0000256" key="8">
    <source>
        <dbReference type="ARBA" id="ARBA00030128"/>
    </source>
</evidence>
<dbReference type="GO" id="GO:0005829">
    <property type="term" value="C:cytosol"/>
    <property type="evidence" value="ECO:0007669"/>
    <property type="project" value="TreeGrafter"/>
</dbReference>